<dbReference type="RefSeq" id="WP_179668920.1">
    <property type="nucleotide sequence ID" value="NZ_JACCFP010000001.1"/>
</dbReference>
<dbReference type="InterPro" id="IPR006311">
    <property type="entry name" value="TAT_signal"/>
</dbReference>
<comment type="caution">
    <text evidence="2">The sequence shown here is derived from an EMBL/GenBank/DDBJ whole genome shotgun (WGS) entry which is preliminary data.</text>
</comment>
<organism evidence="2 3">
    <name type="scientific">Nocardioides thalensis</name>
    <dbReference type="NCBI Taxonomy" id="1914755"/>
    <lineage>
        <taxon>Bacteria</taxon>
        <taxon>Bacillati</taxon>
        <taxon>Actinomycetota</taxon>
        <taxon>Actinomycetes</taxon>
        <taxon>Propionibacteriales</taxon>
        <taxon>Nocardioidaceae</taxon>
        <taxon>Nocardioides</taxon>
    </lineage>
</organism>
<evidence type="ECO:0000313" key="2">
    <source>
        <dbReference type="EMBL" id="NYJ02568.1"/>
    </source>
</evidence>
<feature type="region of interest" description="Disordered" evidence="1">
    <location>
        <begin position="1"/>
        <end position="24"/>
    </location>
</feature>
<sequence length="623" mass="66183">MSRRQRTARDRAHRAQVARAKELRRRARARRAATAATAAVTLAGTGAAALTAPSAAAAGADQRATALLSCEGATTPGSSPDNLTDVDGTMFFTASDGAGSALWRTDGTANGTVRLKRLGSDGEGDYDHDYGRSSLVAAGGALFFTADGEDGDELWRSDGTRSGTVLVKHFSTDEESYYNGISNLTAAGDTLFFTADDGTHGEELWKSDGTKAGTVLVKDILPADNEDEYSEYYGGPSDLAAVGDSLFFSADNGEDGKELWTSDGTRVGTVMVKDVHPGAYDSEPTELTAAGDHLFFRARDGQHGQELWRSDGTPGGTAMVKNILPGTKSGRPTGFAAMGDSVFFTANDDDGSEGRDLWTSDGTDAGTVLVEDFNGGDDEYYGVDGLEVVGDRLFFAAPDESHGLELWSSDGSEAGTVLVKDIRPGEYAGYPSGLTEVAGTLFFTARDGAHGRELWRSDGTDAGTTMVEDIGPGTKERSPNELTESGDVLYFAADDRAHGEELWRSDGTADGTEMVADINRGGELYVSSRARADRETGAVRVRVYVDSAGLVTADPVDSTLFKHVEREVTGPGGDELYLTLEPTRKAKRQLRRTGEVEVRAKFTFTSCGGGKSSVTKRYTLSMR</sequence>
<dbReference type="NCBIfam" id="TIGR04534">
    <property type="entry name" value="ELWxxDGT_rpt"/>
    <property type="match status" value="5"/>
</dbReference>
<keyword evidence="3" id="KW-1185">Reference proteome</keyword>
<name>A0A853C7W8_9ACTN</name>
<gene>
    <name evidence="2" type="ORF">HNR19_003266</name>
</gene>
<dbReference type="Proteomes" id="UP000530424">
    <property type="component" value="Unassembled WGS sequence"/>
</dbReference>
<dbReference type="EMBL" id="JACCFP010000001">
    <property type="protein sequence ID" value="NYJ02568.1"/>
    <property type="molecule type" value="Genomic_DNA"/>
</dbReference>
<dbReference type="InterPro" id="IPR011047">
    <property type="entry name" value="Quinoprotein_ADH-like_sf"/>
</dbReference>
<dbReference type="PROSITE" id="PS51318">
    <property type="entry name" value="TAT"/>
    <property type="match status" value="1"/>
</dbReference>
<dbReference type="SUPFAM" id="SSF50998">
    <property type="entry name" value="Quinoprotein alcohol dehydrogenase-like"/>
    <property type="match status" value="1"/>
</dbReference>
<dbReference type="InterPro" id="IPR030916">
    <property type="entry name" value="ELWxxDGT_rpt"/>
</dbReference>
<proteinExistence type="predicted"/>
<accession>A0A853C7W8</accession>
<dbReference type="AlphaFoldDB" id="A0A853C7W8"/>
<protein>
    <submittedName>
        <fullName evidence="2">ELWxxDGT repeat protein</fullName>
    </submittedName>
</protein>
<evidence type="ECO:0000313" key="3">
    <source>
        <dbReference type="Proteomes" id="UP000530424"/>
    </source>
</evidence>
<evidence type="ECO:0000256" key="1">
    <source>
        <dbReference type="SAM" id="MobiDB-lite"/>
    </source>
</evidence>
<reference evidence="2 3" key="1">
    <citation type="submission" date="2020-07" db="EMBL/GenBank/DDBJ databases">
        <title>Sequencing the genomes of 1000 actinobacteria strains.</title>
        <authorList>
            <person name="Klenk H.-P."/>
        </authorList>
    </citation>
    <scope>NUCLEOTIDE SEQUENCE [LARGE SCALE GENOMIC DNA]</scope>
    <source>
        <strain evidence="2 3">DSM 103833</strain>
    </source>
</reference>